<name>A0A1I6MZW2_9BACT</name>
<feature type="transmembrane region" description="Helical" evidence="1">
    <location>
        <begin position="20"/>
        <end position="43"/>
    </location>
</feature>
<dbReference type="STRING" id="474950.SAMN05421771_4103"/>
<protein>
    <submittedName>
        <fullName evidence="2">Type IV pilus assembly protein PilN</fullName>
    </submittedName>
</protein>
<proteinExistence type="predicted"/>
<keyword evidence="1" id="KW-0472">Membrane</keyword>
<sequence length="227" mass="24804">MQISVNLATKPFVELRPLFLRLRLTMGLLAVLAIGLGFGLHFLNIKAQAAQSRMDDLRGKTLAFQQERQKNESRMRQPQNMAVLARSQFLNDLFAKKSFSWTSVMMDLERVLPTGLQVTSIEPAIAKDGTVSIRLKVTGDRDRAVQLVRNLELSHRFVGSELKGERLKASTATNARGMIDPNAASGVEFDIVSGYNPLPMPAVAAAGETEAVPASKTGKTTAKVVKP</sequence>
<organism evidence="2 3">
    <name type="scientific">Granulicella pectinivorans</name>
    <dbReference type="NCBI Taxonomy" id="474950"/>
    <lineage>
        <taxon>Bacteria</taxon>
        <taxon>Pseudomonadati</taxon>
        <taxon>Acidobacteriota</taxon>
        <taxon>Terriglobia</taxon>
        <taxon>Terriglobales</taxon>
        <taxon>Acidobacteriaceae</taxon>
        <taxon>Granulicella</taxon>
    </lineage>
</organism>
<evidence type="ECO:0000313" key="2">
    <source>
        <dbReference type="EMBL" id="SFS21236.1"/>
    </source>
</evidence>
<dbReference type="AlphaFoldDB" id="A0A1I6MZW2"/>
<evidence type="ECO:0000256" key="1">
    <source>
        <dbReference type="SAM" id="Phobius"/>
    </source>
</evidence>
<keyword evidence="3" id="KW-1185">Reference proteome</keyword>
<reference evidence="2 3" key="1">
    <citation type="submission" date="2016-10" db="EMBL/GenBank/DDBJ databases">
        <authorList>
            <person name="de Groot N.N."/>
        </authorList>
    </citation>
    <scope>NUCLEOTIDE SEQUENCE [LARGE SCALE GENOMIC DNA]</scope>
    <source>
        <strain evidence="2 3">DSM 21001</strain>
    </source>
</reference>
<evidence type="ECO:0000313" key="3">
    <source>
        <dbReference type="Proteomes" id="UP000199024"/>
    </source>
</evidence>
<keyword evidence="1" id="KW-0812">Transmembrane</keyword>
<keyword evidence="1" id="KW-1133">Transmembrane helix</keyword>
<gene>
    <name evidence="2" type="ORF">SAMN05421771_4103</name>
</gene>
<dbReference type="EMBL" id="FOZL01000002">
    <property type="protein sequence ID" value="SFS21236.1"/>
    <property type="molecule type" value="Genomic_DNA"/>
</dbReference>
<dbReference type="RefSeq" id="WP_089843318.1">
    <property type="nucleotide sequence ID" value="NZ_FOZL01000002.1"/>
</dbReference>
<accession>A0A1I6MZW2</accession>
<dbReference type="OrthoDB" id="119668at2"/>
<dbReference type="Proteomes" id="UP000199024">
    <property type="component" value="Unassembled WGS sequence"/>
</dbReference>